<dbReference type="SFLD" id="SFLDG01129">
    <property type="entry name" value="C1.5:_HAD__Beta-PGM__Phosphata"/>
    <property type="match status" value="1"/>
</dbReference>
<dbReference type="STRING" id="229535.A0A0M8NW40"/>
<dbReference type="GO" id="GO:0016791">
    <property type="term" value="F:phosphatase activity"/>
    <property type="evidence" value="ECO:0007669"/>
    <property type="project" value="UniProtKB-ARBA"/>
</dbReference>
<proteinExistence type="predicted"/>
<protein>
    <recommendedName>
        <fullName evidence="3">HAD superfamily hydrolase</fullName>
    </recommendedName>
</protein>
<dbReference type="Gene3D" id="1.10.260.80">
    <property type="match status" value="1"/>
</dbReference>
<comment type="caution">
    <text evidence="1">The sequence shown here is derived from an EMBL/GenBank/DDBJ whole genome shotgun (WGS) entry which is preliminary data.</text>
</comment>
<dbReference type="PANTHER" id="PTHR43885:SF1">
    <property type="entry name" value="SUPERFAMILY HYDROLASE, PUTATIVE (AFU_ORTHOLOGUE AFUA_4G13290)-RELATED"/>
    <property type="match status" value="1"/>
</dbReference>
<dbReference type="NCBIfam" id="TIGR01549">
    <property type="entry name" value="HAD-SF-IA-v1"/>
    <property type="match status" value="1"/>
</dbReference>
<gene>
    <name evidence="1" type="ORF">ACN38_g8610</name>
</gene>
<dbReference type="InterPro" id="IPR023214">
    <property type="entry name" value="HAD_sf"/>
</dbReference>
<evidence type="ECO:0000313" key="2">
    <source>
        <dbReference type="Proteomes" id="UP000037696"/>
    </source>
</evidence>
<dbReference type="SUPFAM" id="SSF56784">
    <property type="entry name" value="HAD-like"/>
    <property type="match status" value="1"/>
</dbReference>
<dbReference type="InterPro" id="IPR036412">
    <property type="entry name" value="HAD-like_sf"/>
</dbReference>
<dbReference type="InterPro" id="IPR006439">
    <property type="entry name" value="HAD-SF_hydro_IA"/>
</dbReference>
<dbReference type="SFLD" id="SFLDS00003">
    <property type="entry name" value="Haloacid_Dehalogenase"/>
    <property type="match status" value="1"/>
</dbReference>
<reference evidence="1 2" key="1">
    <citation type="submission" date="2015-08" db="EMBL/GenBank/DDBJ databases">
        <title>Genome sequencing of Penicillium nordicum.</title>
        <authorList>
            <person name="Nguyen H.D."/>
            <person name="Seifert K.A."/>
        </authorList>
    </citation>
    <scope>NUCLEOTIDE SEQUENCE [LARGE SCALE GENOMIC DNA]</scope>
    <source>
        <strain evidence="1 2">DAOMC 185683</strain>
    </source>
</reference>
<dbReference type="EMBL" id="LHQQ01000160">
    <property type="protein sequence ID" value="KOS40536.1"/>
    <property type="molecule type" value="Genomic_DNA"/>
</dbReference>
<organism evidence="1 2">
    <name type="scientific">Penicillium nordicum</name>
    <dbReference type="NCBI Taxonomy" id="229535"/>
    <lineage>
        <taxon>Eukaryota</taxon>
        <taxon>Fungi</taxon>
        <taxon>Dikarya</taxon>
        <taxon>Ascomycota</taxon>
        <taxon>Pezizomycotina</taxon>
        <taxon>Eurotiomycetes</taxon>
        <taxon>Eurotiomycetidae</taxon>
        <taxon>Eurotiales</taxon>
        <taxon>Aspergillaceae</taxon>
        <taxon>Penicillium</taxon>
    </lineage>
</organism>
<name>A0A0M8NW40_9EURO</name>
<evidence type="ECO:0008006" key="3">
    <source>
        <dbReference type="Google" id="ProtNLM"/>
    </source>
</evidence>
<dbReference type="PANTHER" id="PTHR43885">
    <property type="entry name" value="HALOACID DEHALOGENASE-LIKE HYDROLASE"/>
    <property type="match status" value="1"/>
</dbReference>
<dbReference type="OrthoDB" id="426235at2759"/>
<sequence>MAGAYLSSRSTCAAAISSGKAQIHPTVSFPWLHLANSRGPPLQPPLSLSLSVFMSNIRHVTRSIMSAIACKHLRPRKFAPLGSAEGSTAPLLKGIVFDVDGTLCLPQHHMFSEMREALGIDRSIDILQHIRELPTTDQATAVAKVQAVESRAMADQKPQPGLVRLMDYLETRGLRRALCTRNFETPVQNLIDNHLDGHIFLPIITRDTPNLLPKPDPAGILYIASEWGLVNGENLIMVGDSIDDMTAGHMAGAATVLLLNELNVHLKEHPHTDLCIRQLDDLVGILEEGFLGTRESDEHGA</sequence>
<keyword evidence="2" id="KW-1185">Reference proteome</keyword>
<dbReference type="AlphaFoldDB" id="A0A0M8NW40"/>
<dbReference type="Gene3D" id="3.40.50.1000">
    <property type="entry name" value="HAD superfamily/HAD-like"/>
    <property type="match status" value="1"/>
</dbReference>
<dbReference type="CDD" id="cd01427">
    <property type="entry name" value="HAD_like"/>
    <property type="match status" value="1"/>
</dbReference>
<dbReference type="Pfam" id="PF00702">
    <property type="entry name" value="Hydrolase"/>
    <property type="match status" value="1"/>
</dbReference>
<dbReference type="Proteomes" id="UP000037696">
    <property type="component" value="Unassembled WGS sequence"/>
</dbReference>
<evidence type="ECO:0000313" key="1">
    <source>
        <dbReference type="EMBL" id="KOS40536.1"/>
    </source>
</evidence>
<accession>A0A0M8NW40</accession>